<accession>Q11LU0</accession>
<name>Q11LU0_CHESB</name>
<evidence type="ECO:0000313" key="2">
    <source>
        <dbReference type="EMBL" id="ABG61635.1"/>
    </source>
</evidence>
<dbReference type="STRING" id="266779.Meso_0231"/>
<evidence type="ECO:0000256" key="1">
    <source>
        <dbReference type="SAM" id="MobiDB-lite"/>
    </source>
</evidence>
<dbReference type="eggNOG" id="ENOG5033W7A">
    <property type="taxonomic scope" value="Bacteria"/>
</dbReference>
<dbReference type="HOGENOM" id="CLU_1011476_0_0_5"/>
<dbReference type="EMBL" id="CP000390">
    <property type="protein sequence ID" value="ABG61635.1"/>
    <property type="molecule type" value="Genomic_DNA"/>
</dbReference>
<dbReference type="OrthoDB" id="7223978at2"/>
<sequence>MALSVPIDTRDITITPVFKYITVEDVPASEREKRPVMKTIEAVEVRFAGSRLYSPVFPVDAMWKREGHTIITYAERWADQYRDFLAGNDQKAQGTPLEMLKPYGVTDAQLSLCRALKIYSIEALHHLEGQNLKSLQMNANPLKDMARKYMSDRAKGDTASAEIAALRAEIDRLKTAQAIPASDPKPDEIEAAIEAADDEYKGLTEDDLKTKIAEITGSRPRGNPSRTTLVQSLRELEGSAV</sequence>
<reference evidence="2" key="1">
    <citation type="submission" date="2006-06" db="EMBL/GenBank/DDBJ databases">
        <title>Complete sequence of chromosome of Chelativorans sp. BNC1.</title>
        <authorList>
            <consortium name="US DOE Joint Genome Institute"/>
            <person name="Copeland A."/>
            <person name="Lucas S."/>
            <person name="Lapidus A."/>
            <person name="Barry K."/>
            <person name="Detter J.C."/>
            <person name="Glavina del Rio T."/>
            <person name="Hammon N."/>
            <person name="Israni S."/>
            <person name="Dalin E."/>
            <person name="Tice H."/>
            <person name="Pitluck S."/>
            <person name="Chertkov O."/>
            <person name="Brettin T."/>
            <person name="Bruce D."/>
            <person name="Han C."/>
            <person name="Tapia R."/>
            <person name="Gilna P."/>
            <person name="Schmutz J."/>
            <person name="Larimer F."/>
            <person name="Land M."/>
            <person name="Hauser L."/>
            <person name="Kyrpides N."/>
            <person name="Mikhailova N."/>
            <person name="Richardson P."/>
        </authorList>
    </citation>
    <scope>NUCLEOTIDE SEQUENCE</scope>
    <source>
        <strain evidence="2">BNC1</strain>
    </source>
</reference>
<dbReference type="KEGG" id="mes:Meso_0231"/>
<dbReference type="AlphaFoldDB" id="Q11LU0"/>
<protein>
    <submittedName>
        <fullName evidence="2">Uncharacterized protein</fullName>
    </submittedName>
</protein>
<gene>
    <name evidence="2" type="ordered locus">Meso_0231</name>
</gene>
<organism evidence="2">
    <name type="scientific">Chelativorans sp. (strain BNC1)</name>
    <dbReference type="NCBI Taxonomy" id="266779"/>
    <lineage>
        <taxon>Bacteria</taxon>
        <taxon>Pseudomonadati</taxon>
        <taxon>Pseudomonadota</taxon>
        <taxon>Alphaproteobacteria</taxon>
        <taxon>Hyphomicrobiales</taxon>
        <taxon>Phyllobacteriaceae</taxon>
        <taxon>Chelativorans</taxon>
    </lineage>
</organism>
<feature type="region of interest" description="Disordered" evidence="1">
    <location>
        <begin position="213"/>
        <end position="241"/>
    </location>
</feature>
<proteinExistence type="predicted"/>